<reference evidence="1 2" key="1">
    <citation type="submission" date="2007-06" db="EMBL/GenBank/DDBJ databases">
        <authorList>
            <person name="Green D."/>
            <person name="Ferriera S."/>
            <person name="Johnson J."/>
            <person name="Kravitz S."/>
            <person name="Beeson K."/>
            <person name="Sutton G."/>
            <person name="Rogers Y.-H."/>
            <person name="Friedman R."/>
            <person name="Frazier M."/>
            <person name="Venter J.C."/>
        </authorList>
    </citation>
    <scope>NUCLEOTIDE SEQUENCE [LARGE SCALE GENOMIC DNA]</scope>
    <source>
        <strain evidence="1 2">DG893</strain>
    </source>
</reference>
<name>A6F0Q0_9GAMM</name>
<keyword evidence="2" id="KW-1185">Reference proteome</keyword>
<sequence>MIKDALIRRCVRLLAAVHELHKQGYQDLAVFCPMAPSDTSWRCRLLPFDQVQWNGEMWSELPGDGAESARHSSGKLGNEYFGWTDARSDTARELAEKIKLRFPRLMARTRCLNYEYSGWFTYMLGEAEHGHLPVMGAEYREEYREKLATTTPGVWIKGPPLFSMVRVRGKTYYFTSPPHLKPGDDWHEAYKSHVMMWQNNEDERGCPLPQYPVDTADTFELGAYWEGAIYYIQTILGFTDIRRFLSAMEVGSERSDQWDVFFLVWNSEGQLIYLIAFLLRRLLAEPHKYALEPSERDYWEQRLRSLESQTHHHWVQSGRPPNPYYGGGNPLHLGLILTGLSKDNLVNA</sequence>
<dbReference type="AlphaFoldDB" id="A6F0Q0"/>
<evidence type="ECO:0000313" key="2">
    <source>
        <dbReference type="Proteomes" id="UP000005856"/>
    </source>
</evidence>
<dbReference type="STRING" id="443152.MDG893_19729"/>
<organism evidence="1 2">
    <name type="scientific">Marinobacter algicola DG893</name>
    <dbReference type="NCBI Taxonomy" id="443152"/>
    <lineage>
        <taxon>Bacteria</taxon>
        <taxon>Pseudomonadati</taxon>
        <taxon>Pseudomonadota</taxon>
        <taxon>Gammaproteobacteria</taxon>
        <taxon>Pseudomonadales</taxon>
        <taxon>Marinobacteraceae</taxon>
        <taxon>Marinobacter</taxon>
    </lineage>
</organism>
<protein>
    <submittedName>
        <fullName evidence="1">Uncharacterized protein</fullName>
    </submittedName>
</protein>
<dbReference type="Proteomes" id="UP000005856">
    <property type="component" value="Unassembled WGS sequence"/>
</dbReference>
<dbReference type="eggNOG" id="ENOG5032UIW">
    <property type="taxonomic scope" value="Bacteria"/>
</dbReference>
<gene>
    <name evidence="1" type="ORF">MDG893_19729</name>
</gene>
<accession>A6F0Q0</accession>
<proteinExistence type="predicted"/>
<comment type="caution">
    <text evidence="1">The sequence shown here is derived from an EMBL/GenBank/DDBJ whole genome shotgun (WGS) entry which is preliminary data.</text>
</comment>
<dbReference type="EMBL" id="ABCP01000014">
    <property type="protein sequence ID" value="EDM47639.1"/>
    <property type="molecule type" value="Genomic_DNA"/>
</dbReference>
<evidence type="ECO:0000313" key="1">
    <source>
        <dbReference type="EMBL" id="EDM47639.1"/>
    </source>
</evidence>